<accession>A0A016UR82</accession>
<dbReference type="Pfam" id="PF01146">
    <property type="entry name" value="Caveolin"/>
    <property type="match status" value="1"/>
</dbReference>
<sequence>MAQVLRAESTYQKNSTMSRKSSARSLSQGRSKSDDCEHCDDDERHVEAPQRRVETSRAVDTSNAKGERPADTLPAPEEVKYILPAEPNRPNPKTSLPMPEPPAKKKNPQTAFDFNCTASKEVIACQLNMEDRDQNHLNHDLKTQFLDIFGEPDPQYHSVACVWTNSYRVFEITRIYCYKILTLILGLPVAFLAGFVFALFSFVRIWIVQPTFALVRIALAQLLTIWPTFLIYIVRPFFYSVGAVFSTFRLHRSDGPVIREVWENV</sequence>
<feature type="transmembrane region" description="Helical" evidence="9">
    <location>
        <begin position="213"/>
        <end position="234"/>
    </location>
</feature>
<keyword evidence="11" id="KW-1185">Reference proteome</keyword>
<evidence type="ECO:0008006" key="12">
    <source>
        <dbReference type="Google" id="ProtNLM"/>
    </source>
</evidence>
<evidence type="ECO:0000256" key="5">
    <source>
        <dbReference type="ARBA" id="ARBA00022475"/>
    </source>
</evidence>
<keyword evidence="6" id="KW-0333">Golgi apparatus</keyword>
<keyword evidence="9" id="KW-0812">Transmembrane</keyword>
<protein>
    <recommendedName>
        <fullName evidence="12">Caveolin</fullName>
    </recommendedName>
</protein>
<evidence type="ECO:0000313" key="11">
    <source>
        <dbReference type="Proteomes" id="UP000024635"/>
    </source>
</evidence>
<comment type="caution">
    <text evidence="10">The sequence shown here is derived from an EMBL/GenBank/DDBJ whole genome shotgun (WGS) entry which is preliminary data.</text>
</comment>
<evidence type="ECO:0000256" key="9">
    <source>
        <dbReference type="SAM" id="Phobius"/>
    </source>
</evidence>
<evidence type="ECO:0000256" key="1">
    <source>
        <dbReference type="ARBA" id="ARBA00004202"/>
    </source>
</evidence>
<feature type="region of interest" description="Disordered" evidence="8">
    <location>
        <begin position="1"/>
        <end position="107"/>
    </location>
</feature>
<organism evidence="10 11">
    <name type="scientific">Ancylostoma ceylanicum</name>
    <dbReference type="NCBI Taxonomy" id="53326"/>
    <lineage>
        <taxon>Eukaryota</taxon>
        <taxon>Metazoa</taxon>
        <taxon>Ecdysozoa</taxon>
        <taxon>Nematoda</taxon>
        <taxon>Chromadorea</taxon>
        <taxon>Rhabditida</taxon>
        <taxon>Rhabditina</taxon>
        <taxon>Rhabditomorpha</taxon>
        <taxon>Strongyloidea</taxon>
        <taxon>Ancylostomatidae</taxon>
        <taxon>Ancylostomatinae</taxon>
        <taxon>Ancylostoma</taxon>
    </lineage>
</organism>
<dbReference type="InterPro" id="IPR001612">
    <property type="entry name" value="Caveolin"/>
</dbReference>
<dbReference type="GO" id="GO:0060090">
    <property type="term" value="F:molecular adaptor activity"/>
    <property type="evidence" value="ECO:0007669"/>
    <property type="project" value="TreeGrafter"/>
</dbReference>
<dbReference type="AlphaFoldDB" id="A0A016UR82"/>
<name>A0A016UR82_9BILA</name>
<feature type="compositionally biased region" description="Polar residues" evidence="8">
    <location>
        <begin position="9"/>
        <end position="30"/>
    </location>
</feature>
<evidence type="ECO:0000256" key="6">
    <source>
        <dbReference type="ARBA" id="ARBA00023034"/>
    </source>
</evidence>
<reference evidence="11" key="1">
    <citation type="journal article" date="2015" name="Nat. Genet.">
        <title>The genome and transcriptome of the zoonotic hookworm Ancylostoma ceylanicum identify infection-specific gene families.</title>
        <authorList>
            <person name="Schwarz E.M."/>
            <person name="Hu Y."/>
            <person name="Antoshechkin I."/>
            <person name="Miller M.M."/>
            <person name="Sternberg P.W."/>
            <person name="Aroian R.V."/>
        </authorList>
    </citation>
    <scope>NUCLEOTIDE SEQUENCE</scope>
    <source>
        <strain evidence="11">HY135</strain>
    </source>
</reference>
<comment type="similarity">
    <text evidence="4">Belongs to the caveolin family.</text>
</comment>
<evidence type="ECO:0000256" key="4">
    <source>
        <dbReference type="ARBA" id="ARBA00010988"/>
    </source>
</evidence>
<evidence type="ECO:0000256" key="8">
    <source>
        <dbReference type="SAM" id="MobiDB-lite"/>
    </source>
</evidence>
<keyword evidence="9" id="KW-1133">Transmembrane helix</keyword>
<dbReference type="PANTHER" id="PTHR10844:SF19">
    <property type="entry name" value="CAVEOLIN-2"/>
    <property type="match status" value="1"/>
</dbReference>
<evidence type="ECO:0000256" key="2">
    <source>
        <dbReference type="ARBA" id="ARBA00004395"/>
    </source>
</evidence>
<dbReference type="STRING" id="53326.A0A016UR82"/>
<dbReference type="GO" id="GO:0000139">
    <property type="term" value="C:Golgi membrane"/>
    <property type="evidence" value="ECO:0007669"/>
    <property type="project" value="UniProtKB-SubCell"/>
</dbReference>
<feature type="transmembrane region" description="Helical" evidence="9">
    <location>
        <begin position="180"/>
        <end position="207"/>
    </location>
</feature>
<dbReference type="GO" id="GO:0070836">
    <property type="term" value="P:caveola assembly"/>
    <property type="evidence" value="ECO:0007669"/>
    <property type="project" value="InterPro"/>
</dbReference>
<dbReference type="GO" id="GO:0005901">
    <property type="term" value="C:caveola"/>
    <property type="evidence" value="ECO:0007669"/>
    <property type="project" value="UniProtKB-SubCell"/>
</dbReference>
<dbReference type="PANTHER" id="PTHR10844">
    <property type="entry name" value="CAVEOLIN"/>
    <property type="match status" value="1"/>
</dbReference>
<evidence type="ECO:0000256" key="7">
    <source>
        <dbReference type="ARBA" id="ARBA00023136"/>
    </source>
</evidence>
<keyword evidence="5" id="KW-1003">Cell membrane</keyword>
<dbReference type="Proteomes" id="UP000024635">
    <property type="component" value="Unassembled WGS sequence"/>
</dbReference>
<comment type="subcellular location">
    <subcellularLocation>
        <location evidence="1">Cell membrane</location>
        <topology evidence="1">Peripheral membrane protein</topology>
    </subcellularLocation>
    <subcellularLocation>
        <location evidence="2">Golgi apparatus membrane</location>
        <topology evidence="2">Peripheral membrane protein</topology>
    </subcellularLocation>
    <subcellularLocation>
        <location evidence="3">Membrane</location>
        <location evidence="3">Caveola</location>
        <topology evidence="3">Peripheral membrane protein</topology>
    </subcellularLocation>
</comment>
<proteinExistence type="inferred from homology"/>
<evidence type="ECO:0000256" key="3">
    <source>
        <dbReference type="ARBA" id="ARBA00004543"/>
    </source>
</evidence>
<keyword evidence="7 9" id="KW-0472">Membrane</keyword>
<dbReference type="EMBL" id="JARK01001365">
    <property type="protein sequence ID" value="EYC17919.1"/>
    <property type="molecule type" value="Genomic_DNA"/>
</dbReference>
<evidence type="ECO:0000313" key="10">
    <source>
        <dbReference type="EMBL" id="EYC17919.1"/>
    </source>
</evidence>
<dbReference type="OrthoDB" id="5917823at2759"/>
<feature type="compositionally biased region" description="Basic and acidic residues" evidence="8">
    <location>
        <begin position="31"/>
        <end position="57"/>
    </location>
</feature>
<gene>
    <name evidence="10" type="primary">Acey_s0029.g1958</name>
    <name evidence="10" type="synonym">Acey-cav-2</name>
    <name evidence="10" type="ORF">Y032_0029g1958</name>
</gene>